<organism evidence="10 11">
    <name type="scientific">Vibrio ishigakensis</name>
    <dbReference type="NCBI Taxonomy" id="1481914"/>
    <lineage>
        <taxon>Bacteria</taxon>
        <taxon>Pseudomonadati</taxon>
        <taxon>Pseudomonadota</taxon>
        <taxon>Gammaproteobacteria</taxon>
        <taxon>Vibrionales</taxon>
        <taxon>Vibrionaceae</taxon>
        <taxon>Vibrio</taxon>
    </lineage>
</organism>
<evidence type="ECO:0000313" key="10">
    <source>
        <dbReference type="EMBL" id="GAM62958.1"/>
    </source>
</evidence>
<feature type="transmembrane region" description="Helical" evidence="9">
    <location>
        <begin position="276"/>
        <end position="295"/>
    </location>
</feature>
<evidence type="ECO:0000313" key="11">
    <source>
        <dbReference type="Proteomes" id="UP000031670"/>
    </source>
</evidence>
<evidence type="ECO:0000256" key="2">
    <source>
        <dbReference type="ARBA" id="ARBA00022448"/>
    </source>
</evidence>
<feature type="transmembrane region" description="Helical" evidence="9">
    <location>
        <begin position="72"/>
        <end position="92"/>
    </location>
</feature>
<dbReference type="GO" id="GO:0005886">
    <property type="term" value="C:plasma membrane"/>
    <property type="evidence" value="ECO:0007669"/>
    <property type="project" value="UniProtKB-SubCell"/>
</dbReference>
<evidence type="ECO:0000256" key="9">
    <source>
        <dbReference type="SAM" id="Phobius"/>
    </source>
</evidence>
<dbReference type="Proteomes" id="UP000031670">
    <property type="component" value="Unassembled WGS sequence"/>
</dbReference>
<sequence>MLMTLAFVSIFILGYLAQTSGLCMVRGVKELTAGKPLFLIAIFFSGSFAWLPLLVAQISGHGFASSSLMPTYLTLVGGLLFGMGAAFNGGCGVSTISRLTRGHVSMLATVVGWLTSWFLLYELYTFSVVREEIEISSFVVFTGLGLLSITLLILVVRYEHEDKNKCLMILGIGVMAGLVFVFEHGWTPSSILKDASLSTWTDNGDVTFPALHRFILIALLALGMVAAAVITKTFSFDSPNVIEIGKHYLAGILMGFGAAMAGGGNDSQLLVALPSFSLSGLVAVVAIIFGIWFGLKLKSLKRSAS</sequence>
<dbReference type="PANTHER" id="PTHR30574">
    <property type="entry name" value="INNER MEMBRANE PROTEIN YEDE"/>
    <property type="match status" value="1"/>
</dbReference>
<feature type="transmembrane region" description="Helical" evidence="9">
    <location>
        <begin position="247"/>
        <end position="264"/>
    </location>
</feature>
<keyword evidence="6 9" id="KW-1133">Transmembrane helix</keyword>
<feature type="transmembrane region" description="Helical" evidence="9">
    <location>
        <begin position="104"/>
        <end position="123"/>
    </location>
</feature>
<evidence type="ECO:0000256" key="8">
    <source>
        <dbReference type="ARBA" id="ARBA00035655"/>
    </source>
</evidence>
<evidence type="ECO:0008006" key="12">
    <source>
        <dbReference type="Google" id="ProtNLM"/>
    </source>
</evidence>
<dbReference type="PANTHER" id="PTHR30574:SF1">
    <property type="entry name" value="SULPHUR TRANSPORT DOMAIN-CONTAINING PROTEIN"/>
    <property type="match status" value="1"/>
</dbReference>
<name>A0A0B8PIU7_9VIBR</name>
<dbReference type="AlphaFoldDB" id="A0A0B8PIU7"/>
<dbReference type="InterPro" id="IPR007272">
    <property type="entry name" value="Sulf_transp_TsuA/YedE"/>
</dbReference>
<feature type="transmembrane region" description="Helical" evidence="9">
    <location>
        <begin position="135"/>
        <end position="155"/>
    </location>
</feature>
<dbReference type="EMBL" id="BBSA01000007">
    <property type="protein sequence ID" value="GAM62958.1"/>
    <property type="molecule type" value="Genomic_DNA"/>
</dbReference>
<proteinExistence type="inferred from homology"/>
<dbReference type="Pfam" id="PF04143">
    <property type="entry name" value="Sulf_transp"/>
    <property type="match status" value="2"/>
</dbReference>
<feature type="transmembrane region" description="Helical" evidence="9">
    <location>
        <begin position="167"/>
        <end position="186"/>
    </location>
</feature>
<protein>
    <recommendedName>
        <fullName evidence="12">Sulphur transport domain-containing protein</fullName>
    </recommendedName>
</protein>
<evidence type="ECO:0000256" key="6">
    <source>
        <dbReference type="ARBA" id="ARBA00022989"/>
    </source>
</evidence>
<comment type="similarity">
    <text evidence="8">Belongs to the TsuA/YedE (TC 9.B.102) family.</text>
</comment>
<evidence type="ECO:0000256" key="3">
    <source>
        <dbReference type="ARBA" id="ARBA00022475"/>
    </source>
</evidence>
<feature type="transmembrane region" description="Helical" evidence="9">
    <location>
        <begin position="37"/>
        <end position="60"/>
    </location>
</feature>
<gene>
    <name evidence="10" type="ORF">JCM19232_4635</name>
</gene>
<feature type="transmembrane region" description="Helical" evidence="9">
    <location>
        <begin position="214"/>
        <end position="235"/>
    </location>
</feature>
<keyword evidence="7 9" id="KW-0472">Membrane</keyword>
<accession>A0A0B8PIU7</accession>
<reference evidence="10 11" key="1">
    <citation type="submission" date="2015-01" db="EMBL/GenBank/DDBJ databases">
        <title>Vibrio sp. C5 JCM 19232 whole genome shotgun sequence.</title>
        <authorList>
            <person name="Sawabe T."/>
            <person name="Meirelles P."/>
            <person name="Feng G."/>
            <person name="Sayaka M."/>
            <person name="Hattori M."/>
            <person name="Ohkuma M."/>
        </authorList>
    </citation>
    <scope>NUCLEOTIDE SEQUENCE [LARGE SCALE GENOMIC DNA]</scope>
    <source>
        <strain evidence="10 11">JCM19232</strain>
    </source>
</reference>
<evidence type="ECO:0000256" key="4">
    <source>
        <dbReference type="ARBA" id="ARBA00022519"/>
    </source>
</evidence>
<evidence type="ECO:0000256" key="1">
    <source>
        <dbReference type="ARBA" id="ARBA00004429"/>
    </source>
</evidence>
<comment type="subcellular location">
    <subcellularLocation>
        <location evidence="1">Cell inner membrane</location>
        <topology evidence="1">Multi-pass membrane protein</topology>
    </subcellularLocation>
</comment>
<keyword evidence="3" id="KW-1003">Cell membrane</keyword>
<keyword evidence="2" id="KW-0813">Transport</keyword>
<reference evidence="10 11" key="2">
    <citation type="submission" date="2015-01" db="EMBL/GenBank/DDBJ databases">
        <authorList>
            <consortium name="NBRP consortium"/>
            <person name="Sawabe T."/>
            <person name="Meirelles P."/>
            <person name="Feng G."/>
            <person name="Sayaka M."/>
            <person name="Hattori M."/>
            <person name="Ohkuma M."/>
        </authorList>
    </citation>
    <scope>NUCLEOTIDE SEQUENCE [LARGE SCALE GENOMIC DNA]</scope>
    <source>
        <strain evidence="10 11">JCM19232</strain>
    </source>
</reference>
<keyword evidence="4" id="KW-0997">Cell inner membrane</keyword>
<comment type="caution">
    <text evidence="10">The sequence shown here is derived from an EMBL/GenBank/DDBJ whole genome shotgun (WGS) entry which is preliminary data.</text>
</comment>
<keyword evidence="5 9" id="KW-0812">Transmembrane</keyword>
<evidence type="ECO:0000256" key="5">
    <source>
        <dbReference type="ARBA" id="ARBA00022692"/>
    </source>
</evidence>
<feature type="transmembrane region" description="Helical" evidence="9">
    <location>
        <begin position="6"/>
        <end position="25"/>
    </location>
</feature>
<evidence type="ECO:0000256" key="7">
    <source>
        <dbReference type="ARBA" id="ARBA00023136"/>
    </source>
</evidence>